<organism evidence="1 2">
    <name type="scientific">Gonapodya prolifera (strain JEL478)</name>
    <name type="common">Monoblepharis prolifera</name>
    <dbReference type="NCBI Taxonomy" id="1344416"/>
    <lineage>
        <taxon>Eukaryota</taxon>
        <taxon>Fungi</taxon>
        <taxon>Fungi incertae sedis</taxon>
        <taxon>Chytridiomycota</taxon>
        <taxon>Chytridiomycota incertae sedis</taxon>
        <taxon>Monoblepharidomycetes</taxon>
        <taxon>Monoblepharidales</taxon>
        <taxon>Gonapodyaceae</taxon>
        <taxon>Gonapodya</taxon>
    </lineage>
</organism>
<keyword evidence="2" id="KW-1185">Reference proteome</keyword>
<gene>
    <name evidence="1" type="ORF">M427DRAFT_58617</name>
</gene>
<proteinExistence type="predicted"/>
<evidence type="ECO:0000313" key="2">
    <source>
        <dbReference type="Proteomes" id="UP000070544"/>
    </source>
</evidence>
<name>A0A139A967_GONPJ</name>
<accession>A0A139A967</accession>
<dbReference type="EMBL" id="KQ965778">
    <property type="protein sequence ID" value="KXS13362.1"/>
    <property type="molecule type" value="Genomic_DNA"/>
</dbReference>
<dbReference type="Proteomes" id="UP000070544">
    <property type="component" value="Unassembled WGS sequence"/>
</dbReference>
<sequence>MKTSTKCHCRSRRLAEDRSWTQLERIATSTTLRRKEEVTLVLLSVEGMFLGDPFSCDPSSGVVWNLSLKYVPPTPPLLRDPVLLLSPHPKSRLERRWKVLRSPDPKLTGYHGKRGQHTLGIADPVVAGDILHIGSGLELTDLDLCLEIHLCFLSNPFEPTILTSNSFLPLSTPVAFLAWNLQAKVTLSMGPSTDLQM</sequence>
<evidence type="ECO:0000313" key="1">
    <source>
        <dbReference type="EMBL" id="KXS13362.1"/>
    </source>
</evidence>
<reference evidence="1 2" key="1">
    <citation type="journal article" date="2015" name="Genome Biol. Evol.">
        <title>Phylogenomic analyses indicate that early fungi evolved digesting cell walls of algal ancestors of land plants.</title>
        <authorList>
            <person name="Chang Y."/>
            <person name="Wang S."/>
            <person name="Sekimoto S."/>
            <person name="Aerts A.L."/>
            <person name="Choi C."/>
            <person name="Clum A."/>
            <person name="LaButti K.M."/>
            <person name="Lindquist E.A."/>
            <person name="Yee Ngan C."/>
            <person name="Ohm R.A."/>
            <person name="Salamov A.A."/>
            <person name="Grigoriev I.V."/>
            <person name="Spatafora J.W."/>
            <person name="Berbee M.L."/>
        </authorList>
    </citation>
    <scope>NUCLEOTIDE SEQUENCE [LARGE SCALE GENOMIC DNA]</scope>
    <source>
        <strain evidence="1 2">JEL478</strain>
    </source>
</reference>
<protein>
    <submittedName>
        <fullName evidence="1">Uncharacterized protein</fullName>
    </submittedName>
</protein>
<dbReference type="AlphaFoldDB" id="A0A139A967"/>